<dbReference type="GO" id="GO:0032454">
    <property type="term" value="F:histone H3K9 demethylase activity"/>
    <property type="evidence" value="ECO:0007669"/>
    <property type="project" value="TreeGrafter"/>
</dbReference>
<accession>A0A0G4E9Y9</accession>
<name>A0A0G4E9Y9_VITBC</name>
<dbReference type="SUPFAM" id="SSF51197">
    <property type="entry name" value="Clavaminate synthase-like"/>
    <property type="match status" value="1"/>
</dbReference>
<sequence>MPGASDGQPAAAVELEDWQKKVIDIKATPIPADGNLTPEKWRELFIKGEKQGGLLLRPAPEFRSSAKGFDKAFFEKLRVTHKTRQKVVKRRGAAEGIMQIEMRNDKRTFKAKRFMDMADGPTPFPITSTFNPETEKNVWNLFTSGKCGYRYYADNLDKTMFDGIDKCPGLNLGLFLGNAVRLMPYMAGINTPYSYLGKFCSAFGLHKEDLDLPSINFSHKGWHMGKAKVWYVVPAAFSGAVDELAKSHLPEEFARCGEYIRHKAILIHPRILIEAGIPVYRIVQEEGDFVVTLPGAYHEGFNLGFNMTEAVNFLPYDEVCVKMWLAKALKAKPCKCGKLIGVAKWHPCALVWRMELNAEETGRELYKRLVEDLVREGKVAKSEIKKMDRASPTSVRVLGCTTNDLIVTRCKACGHRFTGLSVAEMEGPGPMRWRTKYLCEECRPAKKDEAAQEDNGEKEGEGEGEEHDDDDLEVEEEELELVDGVQPPGLPPHPNTNTNQPAQLPIAAPALAPPPLAPAPVVDAPPADDNRTPARCEPDDIDVSGIEGAEIAKDAEMAQDVGEHQGEVALEAPAEQEQHEQRDAPVATVAPPPAPVDGQAHVLLQVAEPAIGAGGEELGGGGGAGEGEGEGEEAMGCEVVASASSGAAPAAAAAPLPIQPPSNIGNGAPAPTTGPISFGDLFWGPAPPGIRCRIPGVKDTGSYLRLPWGGVGLAFPPITINPPAASQTARVPPQQEAMATAATATLPSPDDKTRFDAIMALRYPDRAKASAPAPTISGGVASVGLGGAGEALGGGVGEMGRGERQGGGAEREGEGIGVGVGMGMGVGVGGGMAPVIDLEAEEDMPEPPPKRQAGPTTQPHHPPTPTPKHKPVHRPQHQHNHRSSHPSLGALPAIGVSSNPAVGETLNGAARGGPSVGGQVHNSTSHPLPPLSVLQYSTSSAQQYQHQYQSSSSGIWGVQGMGAGVRGGGGVGEKRKRQPLGNGGVDVDGVFVNGVFVHPIPPIRSPLDAPAMLAPPPAPPATQDRPMGSGSVGQPHGGGQGGFMGRHVGWRPARPALIPVIDVG</sequence>
<feature type="compositionally biased region" description="Gly residues" evidence="1">
    <location>
        <begin position="1035"/>
        <end position="1044"/>
    </location>
</feature>
<dbReference type="AlphaFoldDB" id="A0A0G4E9Y9"/>
<dbReference type="STRING" id="1169540.A0A0G4E9Y9"/>
<feature type="compositionally biased region" description="Acidic residues" evidence="1">
    <location>
        <begin position="462"/>
        <end position="481"/>
    </location>
</feature>
<dbReference type="InterPro" id="IPR003347">
    <property type="entry name" value="JmjC_dom"/>
</dbReference>
<feature type="compositionally biased region" description="Basic residues" evidence="1">
    <location>
        <begin position="867"/>
        <end position="884"/>
    </location>
</feature>
<feature type="region of interest" description="Disordered" evidence="1">
    <location>
        <begin position="842"/>
        <end position="922"/>
    </location>
</feature>
<evidence type="ECO:0000313" key="3">
    <source>
        <dbReference type="EMBL" id="CEL92025.1"/>
    </source>
</evidence>
<evidence type="ECO:0000256" key="1">
    <source>
        <dbReference type="SAM" id="MobiDB-lite"/>
    </source>
</evidence>
<dbReference type="OrthoDB" id="9547406at2759"/>
<dbReference type="Proteomes" id="UP000041254">
    <property type="component" value="Unassembled WGS sequence"/>
</dbReference>
<dbReference type="PANTHER" id="PTHR10694:SF7">
    <property type="entry name" value="[HISTONE H3]-TRIMETHYL-L-LYSINE(9) DEMETHYLASE"/>
    <property type="match status" value="1"/>
</dbReference>
<reference evidence="3 4" key="1">
    <citation type="submission" date="2014-11" db="EMBL/GenBank/DDBJ databases">
        <authorList>
            <person name="Zhu J."/>
            <person name="Qi W."/>
            <person name="Song R."/>
        </authorList>
    </citation>
    <scope>NUCLEOTIDE SEQUENCE [LARGE SCALE GENOMIC DNA]</scope>
</reference>
<feature type="region of interest" description="Disordered" evidence="1">
    <location>
        <begin position="794"/>
        <end position="816"/>
    </location>
</feature>
<organism evidence="3 4">
    <name type="scientific">Vitrella brassicaformis (strain CCMP3155)</name>
    <dbReference type="NCBI Taxonomy" id="1169540"/>
    <lineage>
        <taxon>Eukaryota</taxon>
        <taxon>Sar</taxon>
        <taxon>Alveolata</taxon>
        <taxon>Colpodellida</taxon>
        <taxon>Vitrellaceae</taxon>
        <taxon>Vitrella</taxon>
    </lineage>
</organism>
<evidence type="ECO:0000313" key="4">
    <source>
        <dbReference type="Proteomes" id="UP000041254"/>
    </source>
</evidence>
<evidence type="ECO:0000259" key="2">
    <source>
        <dbReference type="PROSITE" id="PS51184"/>
    </source>
</evidence>
<dbReference type="Gene3D" id="2.60.120.650">
    <property type="entry name" value="Cupin"/>
    <property type="match status" value="1"/>
</dbReference>
<dbReference type="GO" id="GO:0005634">
    <property type="term" value="C:nucleus"/>
    <property type="evidence" value="ECO:0007669"/>
    <property type="project" value="TreeGrafter"/>
</dbReference>
<protein>
    <recommendedName>
        <fullName evidence="2">JmjC domain-containing protein</fullName>
    </recommendedName>
</protein>
<feature type="region of interest" description="Disordered" evidence="1">
    <location>
        <begin position="445"/>
        <end position="541"/>
    </location>
</feature>
<keyword evidence="4" id="KW-1185">Reference proteome</keyword>
<feature type="compositionally biased region" description="Basic and acidic residues" evidence="1">
    <location>
        <begin position="800"/>
        <end position="814"/>
    </location>
</feature>
<feature type="compositionally biased region" description="Basic and acidic residues" evidence="1">
    <location>
        <begin position="528"/>
        <end position="538"/>
    </location>
</feature>
<dbReference type="GO" id="GO:0010468">
    <property type="term" value="P:regulation of gene expression"/>
    <property type="evidence" value="ECO:0007669"/>
    <property type="project" value="TreeGrafter"/>
</dbReference>
<feature type="compositionally biased region" description="Basic and acidic residues" evidence="1">
    <location>
        <begin position="445"/>
        <end position="461"/>
    </location>
</feature>
<dbReference type="PANTHER" id="PTHR10694">
    <property type="entry name" value="LYSINE-SPECIFIC DEMETHYLASE"/>
    <property type="match status" value="1"/>
</dbReference>
<dbReference type="EMBL" id="CDMY01000040">
    <property type="protein sequence ID" value="CEL92025.1"/>
    <property type="molecule type" value="Genomic_DNA"/>
</dbReference>
<dbReference type="GO" id="GO:0051864">
    <property type="term" value="F:histone H3K36 demethylase activity"/>
    <property type="evidence" value="ECO:0007669"/>
    <property type="project" value="TreeGrafter"/>
</dbReference>
<proteinExistence type="predicted"/>
<dbReference type="InParanoid" id="A0A0G4E9Y9"/>
<dbReference type="PROSITE" id="PS51184">
    <property type="entry name" value="JMJC"/>
    <property type="match status" value="1"/>
</dbReference>
<feature type="region of interest" description="Disordered" evidence="1">
    <location>
        <begin position="1008"/>
        <end position="1048"/>
    </location>
</feature>
<dbReference type="VEuPathDB" id="CryptoDB:Vbra_6763"/>
<dbReference type="GO" id="GO:0000785">
    <property type="term" value="C:chromatin"/>
    <property type="evidence" value="ECO:0007669"/>
    <property type="project" value="TreeGrafter"/>
</dbReference>
<dbReference type="Pfam" id="PF02373">
    <property type="entry name" value="JmjC"/>
    <property type="match status" value="1"/>
</dbReference>
<feature type="compositionally biased region" description="Low complexity" evidence="1">
    <location>
        <begin position="500"/>
        <end position="510"/>
    </location>
</feature>
<feature type="domain" description="JmjC" evidence="2">
    <location>
        <begin position="156"/>
        <end position="330"/>
    </location>
</feature>
<gene>
    <name evidence="3" type="ORF">Vbra_6763</name>
</gene>
<dbReference type="SMART" id="SM00558">
    <property type="entry name" value="JmjC"/>
    <property type="match status" value="1"/>
</dbReference>